<dbReference type="InParanoid" id="A0A061EUV7"/>
<dbReference type="Proteomes" id="UP000026915">
    <property type="component" value="Chromosome 5"/>
</dbReference>
<dbReference type="AlphaFoldDB" id="A0A061EUV7"/>
<protein>
    <submittedName>
        <fullName evidence="1">Uncharacterized protein</fullName>
    </submittedName>
</protein>
<evidence type="ECO:0000313" key="2">
    <source>
        <dbReference type="Proteomes" id="UP000026915"/>
    </source>
</evidence>
<keyword evidence="2" id="KW-1185">Reference proteome</keyword>
<dbReference type="HOGENOM" id="CLU_2228065_0_0_1"/>
<evidence type="ECO:0000313" key="1">
    <source>
        <dbReference type="EMBL" id="EOY08870.1"/>
    </source>
</evidence>
<reference evidence="1 2" key="1">
    <citation type="journal article" date="2013" name="Genome Biol.">
        <title>The genome sequence of the most widely cultivated cacao type and its use to identify candidate genes regulating pod color.</title>
        <authorList>
            <person name="Motamayor J.C."/>
            <person name="Mockaitis K."/>
            <person name="Schmutz J."/>
            <person name="Haiminen N."/>
            <person name="Iii D.L."/>
            <person name="Cornejo O."/>
            <person name="Findley S.D."/>
            <person name="Zheng P."/>
            <person name="Utro F."/>
            <person name="Royaert S."/>
            <person name="Saski C."/>
            <person name="Jenkins J."/>
            <person name="Podicheti R."/>
            <person name="Zhao M."/>
            <person name="Scheffler B.E."/>
            <person name="Stack J.C."/>
            <person name="Feltus F.A."/>
            <person name="Mustiga G.M."/>
            <person name="Amores F."/>
            <person name="Phillips W."/>
            <person name="Marelli J.P."/>
            <person name="May G.D."/>
            <person name="Shapiro H."/>
            <person name="Ma J."/>
            <person name="Bustamante C.D."/>
            <person name="Schnell R.J."/>
            <person name="Main D."/>
            <person name="Gilbert D."/>
            <person name="Parida L."/>
            <person name="Kuhn D.N."/>
        </authorList>
    </citation>
    <scope>NUCLEOTIDE SEQUENCE [LARGE SCALE GENOMIC DNA]</scope>
    <source>
        <strain evidence="2">cv. Matina 1-6</strain>
    </source>
</reference>
<gene>
    <name evidence="1" type="ORF">TCM_024144</name>
</gene>
<dbReference type="EMBL" id="CM001883">
    <property type="protein sequence ID" value="EOY08870.1"/>
    <property type="molecule type" value="Genomic_DNA"/>
</dbReference>
<proteinExistence type="predicted"/>
<dbReference type="Gramene" id="EOY08870">
    <property type="protein sequence ID" value="EOY08870"/>
    <property type="gene ID" value="TCM_024144"/>
</dbReference>
<organism evidence="1 2">
    <name type="scientific">Theobroma cacao</name>
    <name type="common">Cacao</name>
    <name type="synonym">Cocoa</name>
    <dbReference type="NCBI Taxonomy" id="3641"/>
    <lineage>
        <taxon>Eukaryota</taxon>
        <taxon>Viridiplantae</taxon>
        <taxon>Streptophyta</taxon>
        <taxon>Embryophyta</taxon>
        <taxon>Tracheophyta</taxon>
        <taxon>Spermatophyta</taxon>
        <taxon>Magnoliopsida</taxon>
        <taxon>eudicotyledons</taxon>
        <taxon>Gunneridae</taxon>
        <taxon>Pentapetalae</taxon>
        <taxon>rosids</taxon>
        <taxon>malvids</taxon>
        <taxon>Malvales</taxon>
        <taxon>Malvaceae</taxon>
        <taxon>Byttnerioideae</taxon>
        <taxon>Theobroma</taxon>
    </lineage>
</organism>
<accession>A0A061EUV7</accession>
<name>A0A061EUV7_THECC</name>
<sequence>MLKISRLHLQTSTSRELVPKYQDIHAMYQDLVFEIPNSIMQAFKYRDLLAEDQDIISRLQFPESKCSSTKTKLQYLETCFSLRMPRMNKYRDMQYRYWDLKYWDLY</sequence>